<evidence type="ECO:0000256" key="1">
    <source>
        <dbReference type="ARBA" id="ARBA00022598"/>
    </source>
</evidence>
<dbReference type="NCBIfam" id="TIGR02050">
    <property type="entry name" value="gshA_cyan_rel"/>
    <property type="match status" value="1"/>
</dbReference>
<evidence type="ECO:0000256" key="6">
    <source>
        <dbReference type="SAM" id="MobiDB-lite"/>
    </source>
</evidence>
<dbReference type="NCBIfam" id="NF010041">
    <property type="entry name" value="PRK13517.1-1"/>
    <property type="match status" value="1"/>
</dbReference>
<evidence type="ECO:0000313" key="7">
    <source>
        <dbReference type="EMBL" id="GHF65715.1"/>
    </source>
</evidence>
<dbReference type="SUPFAM" id="SSF55931">
    <property type="entry name" value="Glutamine synthetase/guanido kinase"/>
    <property type="match status" value="1"/>
</dbReference>
<comment type="caution">
    <text evidence="7">The sequence shown here is derived from an EMBL/GenBank/DDBJ whole genome shotgun (WGS) entry which is preliminary data.</text>
</comment>
<name>A0A919EFK6_9ACTN</name>
<dbReference type="PANTHER" id="PTHR36510">
    <property type="entry name" value="GLUTAMATE--CYSTEINE LIGASE 2-RELATED"/>
    <property type="match status" value="1"/>
</dbReference>
<dbReference type="GO" id="GO:0042398">
    <property type="term" value="P:modified amino acid biosynthetic process"/>
    <property type="evidence" value="ECO:0007669"/>
    <property type="project" value="InterPro"/>
</dbReference>
<dbReference type="EMBL" id="BNBD01000014">
    <property type="protein sequence ID" value="GHF65715.1"/>
    <property type="molecule type" value="Genomic_DNA"/>
</dbReference>
<sequence>MSSESHGGAAPTDALAPASALGSRRTLGSSHAPAPLTVGVEEELLLVDPLTRALSPRGPEVVSEAAGDLGDRVGTELTRYQVELRTDPHTCLKEAADQIRSTRTAAARAAARLGVRIASTGTPVLGQTAPAPITPGARYARSVAHFRALDDEQTACACHIHVGLPDPRDAVYVSNHLRPWLPTLIAFSANSPFRDGQDTGYASWRTTTWGRWPVAGPPPYFESPAHFNDLVDTLLSTEALIDRGGLYWDIRPSHHLPTIEVRVADAALTPDDTLMLAAVVRALTATALSFVQAGEPAPRPAPEVLRAACWRAARDGLAGTGIDPLSGHLVAQTTLVERLLHTITPALRQHDDLDRAREQWQRLRSEGTGAARQRATYRQRSSTHDVVDYIISATCPQ</sequence>
<keyword evidence="8" id="KW-1185">Reference proteome</keyword>
<protein>
    <recommendedName>
        <fullName evidence="5">Putative glutamate--cysteine ligase 2</fullName>
        <ecNumber evidence="5">6.3.2.2</ecNumber>
    </recommendedName>
    <alternativeName>
        <fullName evidence="5">Gamma-glutamylcysteine synthetase 2</fullName>
        <shortName evidence="5">GCS 2</shortName>
        <shortName evidence="5">Gamma-GCS 2</shortName>
    </alternativeName>
</protein>
<dbReference type="GO" id="GO:0004357">
    <property type="term" value="F:glutamate-cysteine ligase activity"/>
    <property type="evidence" value="ECO:0007669"/>
    <property type="project" value="UniProtKB-EC"/>
</dbReference>
<accession>A0A919EFK6</accession>
<keyword evidence="1 5" id="KW-0436">Ligase</keyword>
<dbReference type="InterPro" id="IPR014746">
    <property type="entry name" value="Gln_synth/guanido_kin_cat_dom"/>
</dbReference>
<dbReference type="GO" id="GO:0005524">
    <property type="term" value="F:ATP binding"/>
    <property type="evidence" value="ECO:0007669"/>
    <property type="project" value="UniProtKB-KW"/>
</dbReference>
<feature type="region of interest" description="Disordered" evidence="6">
    <location>
        <begin position="1"/>
        <end position="34"/>
    </location>
</feature>
<comment type="similarity">
    <text evidence="5">Belongs to the glutamate--cysteine ligase type 2 family. YbdK subfamily.</text>
</comment>
<dbReference type="InterPro" id="IPR011793">
    <property type="entry name" value="YbdK"/>
</dbReference>
<dbReference type="EC" id="6.3.2.2" evidence="5"/>
<organism evidence="7 8">
    <name type="scientific">Streptomyces mashuensis</name>
    <dbReference type="NCBI Taxonomy" id="33904"/>
    <lineage>
        <taxon>Bacteria</taxon>
        <taxon>Bacillati</taxon>
        <taxon>Actinomycetota</taxon>
        <taxon>Actinomycetes</taxon>
        <taxon>Kitasatosporales</taxon>
        <taxon>Streptomycetaceae</taxon>
        <taxon>Streptomyces</taxon>
    </lineage>
</organism>
<reference evidence="7" key="2">
    <citation type="submission" date="2020-09" db="EMBL/GenBank/DDBJ databases">
        <authorList>
            <person name="Sun Q."/>
            <person name="Ohkuma M."/>
        </authorList>
    </citation>
    <scope>NUCLEOTIDE SEQUENCE</scope>
    <source>
        <strain evidence="7">JCM 4059</strain>
    </source>
</reference>
<dbReference type="Pfam" id="PF04107">
    <property type="entry name" value="GCS2"/>
    <property type="match status" value="1"/>
</dbReference>
<dbReference type="PANTHER" id="PTHR36510:SF1">
    <property type="entry name" value="GLUTAMATE--CYSTEINE LIGASE 2-RELATED"/>
    <property type="match status" value="1"/>
</dbReference>
<comment type="function">
    <text evidence="5">ATP-dependent carboxylate-amine ligase which exhibits weak glutamate--cysteine ligase activity.</text>
</comment>
<keyword evidence="2 5" id="KW-0547">Nucleotide-binding</keyword>
<evidence type="ECO:0000256" key="3">
    <source>
        <dbReference type="ARBA" id="ARBA00022840"/>
    </source>
</evidence>
<dbReference type="AlphaFoldDB" id="A0A919EFK6"/>
<evidence type="ECO:0000313" key="8">
    <source>
        <dbReference type="Proteomes" id="UP000638313"/>
    </source>
</evidence>
<comment type="catalytic activity">
    <reaction evidence="4 5">
        <text>L-cysteine + L-glutamate + ATP = gamma-L-glutamyl-L-cysteine + ADP + phosphate + H(+)</text>
        <dbReference type="Rhea" id="RHEA:13285"/>
        <dbReference type="ChEBI" id="CHEBI:15378"/>
        <dbReference type="ChEBI" id="CHEBI:29985"/>
        <dbReference type="ChEBI" id="CHEBI:30616"/>
        <dbReference type="ChEBI" id="CHEBI:35235"/>
        <dbReference type="ChEBI" id="CHEBI:43474"/>
        <dbReference type="ChEBI" id="CHEBI:58173"/>
        <dbReference type="ChEBI" id="CHEBI:456216"/>
        <dbReference type="EC" id="6.3.2.2"/>
    </reaction>
</comment>
<dbReference type="InterPro" id="IPR006336">
    <property type="entry name" value="GCS2"/>
</dbReference>
<gene>
    <name evidence="7" type="primary">ybdK</name>
    <name evidence="7" type="ORF">GCM10010218_54070</name>
</gene>
<keyword evidence="3 5" id="KW-0067">ATP-binding</keyword>
<evidence type="ECO:0000256" key="2">
    <source>
        <dbReference type="ARBA" id="ARBA00022741"/>
    </source>
</evidence>
<dbReference type="InterPro" id="IPR050141">
    <property type="entry name" value="GCL_type2/YbdK_subfam"/>
</dbReference>
<proteinExistence type="inferred from homology"/>
<evidence type="ECO:0000256" key="4">
    <source>
        <dbReference type="ARBA" id="ARBA00048819"/>
    </source>
</evidence>
<dbReference type="Gene3D" id="3.30.590.20">
    <property type="match status" value="1"/>
</dbReference>
<reference evidence="7" key="1">
    <citation type="journal article" date="2014" name="Int. J. Syst. Evol. Microbiol.">
        <title>Complete genome sequence of Corynebacterium casei LMG S-19264T (=DSM 44701T), isolated from a smear-ripened cheese.</title>
        <authorList>
            <consortium name="US DOE Joint Genome Institute (JGI-PGF)"/>
            <person name="Walter F."/>
            <person name="Albersmeier A."/>
            <person name="Kalinowski J."/>
            <person name="Ruckert C."/>
        </authorList>
    </citation>
    <scope>NUCLEOTIDE SEQUENCE</scope>
    <source>
        <strain evidence="7">JCM 4059</strain>
    </source>
</reference>
<dbReference type="Proteomes" id="UP000638313">
    <property type="component" value="Unassembled WGS sequence"/>
</dbReference>
<dbReference type="HAMAP" id="MF_01609">
    <property type="entry name" value="Glu_cys_ligase_2"/>
    <property type="match status" value="1"/>
</dbReference>
<evidence type="ECO:0000256" key="5">
    <source>
        <dbReference type="HAMAP-Rule" id="MF_01609"/>
    </source>
</evidence>
<feature type="compositionally biased region" description="Low complexity" evidence="6">
    <location>
        <begin position="9"/>
        <end position="21"/>
    </location>
</feature>